<dbReference type="Gene3D" id="3.40.50.980">
    <property type="match status" value="4"/>
</dbReference>
<dbReference type="InterPro" id="IPR036736">
    <property type="entry name" value="ACP-like_sf"/>
</dbReference>
<feature type="region of interest" description="Disordered" evidence="4">
    <location>
        <begin position="159"/>
        <end position="194"/>
    </location>
</feature>
<sequence length="2139" mass="229255">MFSARPDTVDQPVPGDLPPSYAQRRLMAGAAADGPGARSCLTLAWTLSGEVDDKALEAALRDVISRHERLRTVFPGADGAPLRRVLPADGTPFELHLVESPPVHGHDFDLRSQIPVRAWLTATGPDEQVLTLAVHPVAADGWSAAPLIRDLSAAYAARHQGRPPAWEEPSAENTDRTPGPAGAADGPDPARPWEPHLTYWREALAGVPEELRLPVDRPRPAAASHRGHRADVTVPAPLHRDLTALAAAHGVPLGAVLRAGLAVLLCRLGAGEDIPVGSVVSAHTGEAAHRAADRDAHSPVTRIDLSGDPTAAQVLERVREAERRAAPHQDVPFAHLVAELAEDHHPAVHPLFQAALTLGGTAASAAGLLELPGVRVSPLTTGEPATAYDVEVGLEERTDPRGTPAGLHGQLIVTADLFEPEAAGRLADGLLRVLHTMAADPRSRVSALDLVDAAERHRVLEEWNDTGRTVPEATVPELFEAQAARTPDAVAVVAGGDELTYGELDARATRLAWRLVAEHGVGPESVVAVFMERAPELIVAILAVLKAGGAYLPVDPHYPAERVAHTLDDARPVCLLTTRRCAPAVPPGRDVPLLVLDAPEPPDAREGRPVGRPTPPRGQHAAYVIYTSGSTGRPKGVVVPHAAFANLSASHARFGVEEGHRVAQFASLGFDNFCSEWTLALLSGATLVIVDEDRRLGAELAAFLTDQGVTHATLPPAALATMPDGSIPTDVVLEVGGEACPPEVVERWSAGRLMFNTYGPTETTVDATSWRCRPGSASGTVPIGAPITNARVYVLDDGLRPVPVGVVGELYVAGAGVARGYLGRPALTAERFVACPFGAAGERMYRTGDRVRWRADGNLEFLGRSDEQVQIRGFRVEPGEVAAVVAEHPRLHQAAVIVREDAPGDRRLVAYAVPATAPGPAPDAAALAAEVREFTAERLPGYMVPAAVVVLPGLPLTLNGKLDKRALPAPRYAAGTGRAPATAHERALCAAFADILGVPEVGADDDFFALGGNSLLATRLANRLRAELGAELPVRVLFESPTPAALATWLERSTPERTPDRAGPTRRERPARVPLSFAQQRLWFLSRLEGPSATYSIPLAMRLSGPLDVAALRAALEDVVTRHESLRTVFPEHEGTPYQLVLDGAAARPSFTVTEAAGEELDTALRTASLRPFDLTRDLPLRTELFRVAPDEHVLLLVMHHITTDGWSTAPLARDLAAAYEARCAGTAPRWPQLPVQYADYALWQRARNTPESEGTAAGLSFWTRALANLPEELDLPYDRPRPAAASYRGDTVPLTVGAGTHAAVVRLARRTGTTVFMVLQAALSALLSRLGGGTDIPLGTPVAGRQDETLHDLVGFFANTLVLRADLSGDPTFEELLARVRATDLAAFAHQSVPFEQVVEAVNPARSLSRSPLFQVMLVMQTTDEYDAFTLPGLSVAVEEGRTGTSKFDLLFSFTESSADGAAAGIDGVLEFATDMFDARTARSLADRLLTLLDAVVTRPHLPVTSANLFTAGERRQVLTEWNDTAVDLPGDHLPEAFERQVARTPDALAVLAGDVSLTYAELNARANRLARLMIRRGIGPERYVAVRLPRSAELIVTFLAVLKTGAAYLPVDPVYPAERVRYILSDAEPALVVTHGSGGPLPDTLDTLRLDDPDTAQELAREAATDPDDRDRTTPLLPDTSSYVIYTSGSTGRPKGVVMTAVALRNLLAWNAVAISSRPGARVAQFSAISFDVSEHEMLSAVFNGKTVCVPDDETRLDPFALARWLDEQGVTELFAPDLVVGAVCEAAMEQGLALDSLRHVMQAGEALRLTEGVRRFHAHYPHVRLHNHYGPSETHVVTGYTLPDRVPDWPAKATAPIGPPIWNTRAYVLDHRLQPVPPGVAGELYLAGTCLARGYLNRPDLTAERFVADPFGPPGSRMYRSGDVVRWLPDGSLDFLGRADDQVKLRGFRIELGEVESVLNSHPRVGAAAVVLREDRPGDRQLVAYLAPLPAGPLPPAPELRRHLAASLPDYMVPAAFVGLETLPLTVNGKLDRRALPVPTYDGVLSRTAPSTEREKILCKAFADVLGLPEVGVDDSFFELGGHSLLATRLLNRVRTLLKAEVTIQTLFESPTVAGLAERLADAVPARPALRRRRPQ</sequence>
<dbReference type="InterPro" id="IPR045851">
    <property type="entry name" value="AMP-bd_C_sf"/>
</dbReference>
<dbReference type="Proteomes" id="UP001553843">
    <property type="component" value="Unassembled WGS sequence"/>
</dbReference>
<dbReference type="InterPro" id="IPR020806">
    <property type="entry name" value="PKS_PP-bd"/>
</dbReference>
<evidence type="ECO:0000256" key="1">
    <source>
        <dbReference type="ARBA" id="ARBA00001957"/>
    </source>
</evidence>
<dbReference type="Pfam" id="PF00550">
    <property type="entry name" value="PP-binding"/>
    <property type="match status" value="2"/>
</dbReference>
<dbReference type="Gene3D" id="3.30.559.10">
    <property type="entry name" value="Chloramphenicol acetyltransferase-like domain"/>
    <property type="match status" value="2"/>
</dbReference>
<dbReference type="PROSITE" id="PS00455">
    <property type="entry name" value="AMP_BINDING"/>
    <property type="match status" value="2"/>
</dbReference>
<protein>
    <submittedName>
        <fullName evidence="6">Amino acid adenylation domain-containing protein</fullName>
    </submittedName>
</protein>
<dbReference type="Pfam" id="PF13193">
    <property type="entry name" value="AMP-binding_C"/>
    <property type="match status" value="2"/>
</dbReference>
<dbReference type="RefSeq" id="WP_359973185.1">
    <property type="nucleotide sequence ID" value="NZ_JBEYRT010000010.1"/>
</dbReference>
<dbReference type="InterPro" id="IPR020845">
    <property type="entry name" value="AMP-binding_CS"/>
</dbReference>
<evidence type="ECO:0000313" key="7">
    <source>
        <dbReference type="Proteomes" id="UP001553843"/>
    </source>
</evidence>
<dbReference type="InterPro" id="IPR023213">
    <property type="entry name" value="CAT-like_dom_sf"/>
</dbReference>
<feature type="domain" description="Carrier" evidence="5">
    <location>
        <begin position="979"/>
        <end position="1054"/>
    </location>
</feature>
<dbReference type="SUPFAM" id="SSF52777">
    <property type="entry name" value="CoA-dependent acyltransferases"/>
    <property type="match status" value="4"/>
</dbReference>
<dbReference type="PANTHER" id="PTHR45527:SF1">
    <property type="entry name" value="FATTY ACID SYNTHASE"/>
    <property type="match status" value="1"/>
</dbReference>
<keyword evidence="7" id="KW-1185">Reference proteome</keyword>
<dbReference type="Pfam" id="PF00668">
    <property type="entry name" value="Condensation"/>
    <property type="match status" value="2"/>
</dbReference>
<dbReference type="PROSITE" id="PS50075">
    <property type="entry name" value="CARRIER"/>
    <property type="match status" value="2"/>
</dbReference>
<dbReference type="PROSITE" id="PS00012">
    <property type="entry name" value="PHOSPHOPANTETHEINE"/>
    <property type="match status" value="2"/>
</dbReference>
<proteinExistence type="predicted"/>
<comment type="caution">
    <text evidence="6">The sequence shown here is derived from an EMBL/GenBank/DDBJ whole genome shotgun (WGS) entry which is preliminary data.</text>
</comment>
<name>A0ABV3M5P8_9ACTN</name>
<evidence type="ECO:0000256" key="4">
    <source>
        <dbReference type="SAM" id="MobiDB-lite"/>
    </source>
</evidence>
<evidence type="ECO:0000256" key="3">
    <source>
        <dbReference type="ARBA" id="ARBA00022553"/>
    </source>
</evidence>
<dbReference type="Gene3D" id="3.40.50.1820">
    <property type="entry name" value="alpha/beta hydrolase"/>
    <property type="match status" value="1"/>
</dbReference>
<dbReference type="Gene3D" id="1.10.1200.10">
    <property type="entry name" value="ACP-like"/>
    <property type="match status" value="1"/>
</dbReference>
<dbReference type="SUPFAM" id="SSF56801">
    <property type="entry name" value="Acetyl-CoA synthetase-like"/>
    <property type="match status" value="2"/>
</dbReference>
<evidence type="ECO:0000259" key="5">
    <source>
        <dbReference type="PROSITE" id="PS50075"/>
    </source>
</evidence>
<dbReference type="CDD" id="cd19540">
    <property type="entry name" value="LCL_NRPS-like"/>
    <property type="match status" value="1"/>
</dbReference>
<dbReference type="Gene3D" id="3.30.300.30">
    <property type="match status" value="2"/>
</dbReference>
<dbReference type="InterPro" id="IPR029058">
    <property type="entry name" value="AB_hydrolase_fold"/>
</dbReference>
<dbReference type="Gene3D" id="3.30.559.30">
    <property type="entry name" value="Nonribosomal peptide synthetase, condensation domain"/>
    <property type="match status" value="2"/>
</dbReference>
<dbReference type="InterPro" id="IPR009081">
    <property type="entry name" value="PP-bd_ACP"/>
</dbReference>
<keyword evidence="3" id="KW-0597">Phosphoprotein</keyword>
<gene>
    <name evidence="6" type="ORF">AB0887_33640</name>
</gene>
<dbReference type="CDD" id="cd17651">
    <property type="entry name" value="A_NRPS_VisG_like"/>
    <property type="match status" value="1"/>
</dbReference>
<dbReference type="InterPro" id="IPR006162">
    <property type="entry name" value="Ppantetheine_attach_site"/>
</dbReference>
<dbReference type="InterPro" id="IPR010071">
    <property type="entry name" value="AA_adenyl_dom"/>
</dbReference>
<feature type="compositionally biased region" description="Low complexity" evidence="4">
    <location>
        <begin position="178"/>
        <end position="187"/>
    </location>
</feature>
<feature type="region of interest" description="Disordered" evidence="4">
    <location>
        <begin position="1"/>
        <end position="20"/>
    </location>
</feature>
<dbReference type="InterPro" id="IPR000873">
    <property type="entry name" value="AMP-dep_synth/lig_dom"/>
</dbReference>
<keyword evidence="2" id="KW-0596">Phosphopantetheine</keyword>
<dbReference type="SMART" id="SM00823">
    <property type="entry name" value="PKS_PP"/>
    <property type="match status" value="2"/>
</dbReference>
<organism evidence="6 7">
    <name type="scientific">Streptomyces huasconensis</name>
    <dbReference type="NCBI Taxonomy" id="1854574"/>
    <lineage>
        <taxon>Bacteria</taxon>
        <taxon>Bacillati</taxon>
        <taxon>Actinomycetota</taxon>
        <taxon>Actinomycetes</taxon>
        <taxon>Kitasatosporales</taxon>
        <taxon>Streptomycetaceae</taxon>
        <taxon>Streptomyces</taxon>
    </lineage>
</organism>
<dbReference type="Pfam" id="PF00501">
    <property type="entry name" value="AMP-binding"/>
    <property type="match status" value="2"/>
</dbReference>
<feature type="domain" description="Carrier" evidence="5">
    <location>
        <begin position="2052"/>
        <end position="2127"/>
    </location>
</feature>
<dbReference type="InterPro" id="IPR025110">
    <property type="entry name" value="AMP-bd_C"/>
</dbReference>
<comment type="cofactor">
    <cofactor evidence="1">
        <name>pantetheine 4'-phosphate</name>
        <dbReference type="ChEBI" id="CHEBI:47942"/>
    </cofactor>
</comment>
<accession>A0ABV3M5P8</accession>
<dbReference type="Gene3D" id="2.30.38.10">
    <property type="entry name" value="Luciferase, Domain 3"/>
    <property type="match status" value="2"/>
</dbReference>
<dbReference type="EMBL" id="JBEYRS010000020">
    <property type="protein sequence ID" value="MEW2366880.1"/>
    <property type="molecule type" value="Genomic_DNA"/>
</dbReference>
<evidence type="ECO:0000256" key="2">
    <source>
        <dbReference type="ARBA" id="ARBA00022450"/>
    </source>
</evidence>
<dbReference type="NCBIfam" id="TIGR01733">
    <property type="entry name" value="AA-adenyl-dom"/>
    <property type="match status" value="2"/>
</dbReference>
<dbReference type="PANTHER" id="PTHR45527">
    <property type="entry name" value="NONRIBOSOMAL PEPTIDE SYNTHETASE"/>
    <property type="match status" value="1"/>
</dbReference>
<evidence type="ECO:0000313" key="6">
    <source>
        <dbReference type="EMBL" id="MEW2366880.1"/>
    </source>
</evidence>
<dbReference type="InterPro" id="IPR001242">
    <property type="entry name" value="Condensation_dom"/>
</dbReference>
<reference evidence="6 7" key="1">
    <citation type="submission" date="2024-06" db="EMBL/GenBank/DDBJ databases">
        <title>The Natural Products Discovery Center: Release of the First 8490 Sequenced Strains for Exploring Actinobacteria Biosynthetic Diversity.</title>
        <authorList>
            <person name="Kalkreuter E."/>
            <person name="Kautsar S.A."/>
            <person name="Yang D."/>
            <person name="Bader C.D."/>
            <person name="Teijaro C.N."/>
            <person name="Fluegel L."/>
            <person name="Davis C.M."/>
            <person name="Simpson J.R."/>
            <person name="Lauterbach L."/>
            <person name="Steele A.D."/>
            <person name="Gui C."/>
            <person name="Meng S."/>
            <person name="Li G."/>
            <person name="Viehrig K."/>
            <person name="Ye F."/>
            <person name="Su P."/>
            <person name="Kiefer A.F."/>
            <person name="Nichols A."/>
            <person name="Cepeda A.J."/>
            <person name="Yan W."/>
            <person name="Fan B."/>
            <person name="Jiang Y."/>
            <person name="Adhikari A."/>
            <person name="Zheng C.-J."/>
            <person name="Schuster L."/>
            <person name="Cowan T.M."/>
            <person name="Smanski M.J."/>
            <person name="Chevrette M.G."/>
            <person name="De Carvalho L.P.S."/>
            <person name="Shen B."/>
        </authorList>
    </citation>
    <scope>NUCLEOTIDE SEQUENCE [LARGE SCALE GENOMIC DNA]</scope>
    <source>
        <strain evidence="6 7">NPDC047833</strain>
    </source>
</reference>
<dbReference type="SUPFAM" id="SSF47336">
    <property type="entry name" value="ACP-like"/>
    <property type="match status" value="2"/>
</dbReference>